<organism evidence="1 2">
    <name type="scientific">Rhabditophanes sp. KR3021</name>
    <dbReference type="NCBI Taxonomy" id="114890"/>
    <lineage>
        <taxon>Eukaryota</taxon>
        <taxon>Metazoa</taxon>
        <taxon>Ecdysozoa</taxon>
        <taxon>Nematoda</taxon>
        <taxon>Chromadorea</taxon>
        <taxon>Rhabditida</taxon>
        <taxon>Tylenchina</taxon>
        <taxon>Panagrolaimomorpha</taxon>
        <taxon>Strongyloidoidea</taxon>
        <taxon>Alloionematidae</taxon>
        <taxon>Rhabditophanes</taxon>
    </lineage>
</organism>
<dbReference type="WBParaSite" id="RSKR_0000728600.1">
    <property type="protein sequence ID" value="RSKR_0000728600.1"/>
    <property type="gene ID" value="RSKR_0000728600"/>
</dbReference>
<reference evidence="2" key="1">
    <citation type="submission" date="2016-11" db="UniProtKB">
        <authorList>
            <consortium name="WormBaseParasite"/>
        </authorList>
    </citation>
    <scope>IDENTIFICATION</scope>
    <source>
        <strain evidence="2">KR3021</strain>
    </source>
</reference>
<evidence type="ECO:0000313" key="2">
    <source>
        <dbReference type="WBParaSite" id="RSKR_0000728600.1"/>
    </source>
</evidence>
<sequence length="480" mass="54752">MALNIKRLGEGFVYWEDSTLSLGSNSEFEKMHEMVVKKIGDSKYWKSIPRLQLHCEEIDQLFPKGRNRADTPAHLVVLVHGLKGNSHDLAMYKNFLIVSNPHINYAFLDSCSIENKTWSDLNELGRHLLSEVIEMFREIEAKKVSVVILEHTFSKDIDHNRTDEHVEQRGGIDQFIPICTALNNLNDLSSREDESIASTSTSTSSLDSEEHLVVCVHGLEGTPRDLEYFVKYLKRANKTTKYKFLHSQCNVENTWLDINLMGRNLLEEVILTVKAMSNLPSKISFLGHSMGSLIIRSMFNCEEVITITPFLHTFLSLNSPHLGVSYCPTQTSVGMKLLKWYYDSESMRQLTLKDTLKIRDSFIYKLSQNDAFPSFQNVLLVGNYLDLFVPGHTALLEHCTASKKDKSAMGSAYNEMIDIIHDSLMNSERDTNLVKYIITHIADEGITVDRLLGRDGHIAICNDRYMMEKLIKHSAGKFFE</sequence>
<protein>
    <submittedName>
        <fullName evidence="2">DUF676 domain-containing protein</fullName>
    </submittedName>
</protein>
<proteinExistence type="predicted"/>
<name>A0AC35U588_9BILA</name>
<accession>A0AC35U588</accession>
<evidence type="ECO:0000313" key="1">
    <source>
        <dbReference type="Proteomes" id="UP000095286"/>
    </source>
</evidence>
<dbReference type="Proteomes" id="UP000095286">
    <property type="component" value="Unplaced"/>
</dbReference>